<dbReference type="EMBL" id="EQ973930">
    <property type="protein sequence ID" value="EEF38241.1"/>
    <property type="molecule type" value="Genomic_DNA"/>
</dbReference>
<organism evidence="2 3">
    <name type="scientific">Ricinus communis</name>
    <name type="common">Castor bean</name>
    <dbReference type="NCBI Taxonomy" id="3988"/>
    <lineage>
        <taxon>Eukaryota</taxon>
        <taxon>Viridiplantae</taxon>
        <taxon>Streptophyta</taxon>
        <taxon>Embryophyta</taxon>
        <taxon>Tracheophyta</taxon>
        <taxon>Spermatophyta</taxon>
        <taxon>Magnoliopsida</taxon>
        <taxon>eudicotyledons</taxon>
        <taxon>Gunneridae</taxon>
        <taxon>Pentapetalae</taxon>
        <taxon>rosids</taxon>
        <taxon>fabids</taxon>
        <taxon>Malpighiales</taxon>
        <taxon>Euphorbiaceae</taxon>
        <taxon>Acalyphoideae</taxon>
        <taxon>Acalypheae</taxon>
        <taxon>Ricinus</taxon>
    </lineage>
</organism>
<keyword evidence="1" id="KW-0812">Transmembrane</keyword>
<keyword evidence="1" id="KW-0472">Membrane</keyword>
<name>B9SDR1_RICCO</name>
<accession>B9SDR1</accession>
<proteinExistence type="predicted"/>
<evidence type="ECO:0000313" key="2">
    <source>
        <dbReference type="EMBL" id="EEF38241.1"/>
    </source>
</evidence>
<gene>
    <name evidence="2" type="ORF">RCOM_1289770</name>
</gene>
<evidence type="ECO:0000256" key="1">
    <source>
        <dbReference type="SAM" id="Phobius"/>
    </source>
</evidence>
<dbReference type="AlphaFoldDB" id="B9SDR1"/>
<reference evidence="3" key="1">
    <citation type="journal article" date="2010" name="Nat. Biotechnol.">
        <title>Draft genome sequence of the oilseed species Ricinus communis.</title>
        <authorList>
            <person name="Chan A.P."/>
            <person name="Crabtree J."/>
            <person name="Zhao Q."/>
            <person name="Lorenzi H."/>
            <person name="Orvis J."/>
            <person name="Puiu D."/>
            <person name="Melake-Berhan A."/>
            <person name="Jones K.M."/>
            <person name="Redman J."/>
            <person name="Chen G."/>
            <person name="Cahoon E.B."/>
            <person name="Gedil M."/>
            <person name="Stanke M."/>
            <person name="Haas B.J."/>
            <person name="Wortman J.R."/>
            <person name="Fraser-Liggett C.M."/>
            <person name="Ravel J."/>
            <person name="Rabinowicz P.D."/>
        </authorList>
    </citation>
    <scope>NUCLEOTIDE SEQUENCE [LARGE SCALE GENOMIC DNA]</scope>
    <source>
        <strain evidence="3">cv. Hale</strain>
    </source>
</reference>
<keyword evidence="1" id="KW-1133">Transmembrane helix</keyword>
<protein>
    <submittedName>
        <fullName evidence="2">Uncharacterized protein</fullName>
    </submittedName>
</protein>
<dbReference type="Proteomes" id="UP000008311">
    <property type="component" value="Unassembled WGS sequence"/>
</dbReference>
<keyword evidence="3" id="KW-1185">Reference proteome</keyword>
<feature type="transmembrane region" description="Helical" evidence="1">
    <location>
        <begin position="55"/>
        <end position="77"/>
    </location>
</feature>
<evidence type="ECO:0000313" key="3">
    <source>
        <dbReference type="Proteomes" id="UP000008311"/>
    </source>
</evidence>
<sequence>MIDEVALMHSQLMHLAIKVNEKEINAMMDIWAIHTFVSTRLVQPYELAMSKCSSFIKLVNAKAQAVVMIAYNVFLIIKNRSRKAHKMEI</sequence>
<dbReference type="InParanoid" id="B9SDR1"/>